<evidence type="ECO:0000256" key="4">
    <source>
        <dbReference type="RuleBase" id="RU003719"/>
    </source>
</evidence>
<evidence type="ECO:0000313" key="7">
    <source>
        <dbReference type="EMBL" id="MFC0862692.1"/>
    </source>
</evidence>
<evidence type="ECO:0000259" key="5">
    <source>
        <dbReference type="Pfam" id="PF00389"/>
    </source>
</evidence>
<sequence length="352" mass="37920">MSQTAAFGDISDHLVAVRDFVGETAAMDGTILVTGAGIDMSLLESLREHGLRIPDRPIQPLTEEELIRGLRGAVAYVHGGEERATARALASARETLKVVAFLGVGYENFVDVAAADGLGIVVTSTPGAATDSVTELTIGQIINANRHIGQFLGDRYPGWRSAEELPHELRSRRVGIVGLGANGTRIAEVLRAFHTDVAYFSRTRKPDVEERLGLSFLPLPELAGRSDILVVMVPCTAETRFMIDFDVLKRLRPGAVLINTARPAVVDPHALHEAMSAERVGMAVFDGFYDRNSEIAAKLLSDFGDRLLVTGHIASHTREAMDRMVSQAVGSIKNVLSKGADEYAVGKHDGNS</sequence>
<dbReference type="RefSeq" id="WP_394300890.1">
    <property type="nucleotide sequence ID" value="NZ_JBHMQT010000015.1"/>
</dbReference>
<dbReference type="SUPFAM" id="SSF52283">
    <property type="entry name" value="Formate/glycerate dehydrogenase catalytic domain-like"/>
    <property type="match status" value="1"/>
</dbReference>
<organism evidence="7 8">
    <name type="scientific">Sphaerimonospora cavernae</name>
    <dbReference type="NCBI Taxonomy" id="1740611"/>
    <lineage>
        <taxon>Bacteria</taxon>
        <taxon>Bacillati</taxon>
        <taxon>Actinomycetota</taxon>
        <taxon>Actinomycetes</taxon>
        <taxon>Streptosporangiales</taxon>
        <taxon>Streptosporangiaceae</taxon>
        <taxon>Sphaerimonospora</taxon>
    </lineage>
</organism>
<dbReference type="Gene3D" id="3.40.50.720">
    <property type="entry name" value="NAD(P)-binding Rossmann-like Domain"/>
    <property type="match status" value="2"/>
</dbReference>
<dbReference type="InterPro" id="IPR050223">
    <property type="entry name" value="D-isomer_2-hydroxyacid_DH"/>
</dbReference>
<comment type="similarity">
    <text evidence="1 4">Belongs to the D-isomer specific 2-hydroxyacid dehydrogenase family.</text>
</comment>
<feature type="domain" description="D-isomer specific 2-hydroxyacid dehydrogenase NAD-binding" evidence="6">
    <location>
        <begin position="139"/>
        <end position="314"/>
    </location>
</feature>
<dbReference type="InterPro" id="IPR029753">
    <property type="entry name" value="D-isomer_DH_CS"/>
</dbReference>
<gene>
    <name evidence="7" type="ORF">ACFHYQ_10325</name>
</gene>
<evidence type="ECO:0000259" key="6">
    <source>
        <dbReference type="Pfam" id="PF02826"/>
    </source>
</evidence>
<evidence type="ECO:0000256" key="3">
    <source>
        <dbReference type="ARBA" id="ARBA00023027"/>
    </source>
</evidence>
<reference evidence="7 8" key="1">
    <citation type="submission" date="2024-09" db="EMBL/GenBank/DDBJ databases">
        <authorList>
            <person name="Sun Q."/>
            <person name="Mori K."/>
        </authorList>
    </citation>
    <scope>NUCLEOTIDE SEQUENCE [LARGE SCALE GENOMIC DNA]</scope>
    <source>
        <strain evidence="7 8">TBRC 1851</strain>
    </source>
</reference>
<proteinExistence type="inferred from homology"/>
<dbReference type="Pfam" id="PF00389">
    <property type="entry name" value="2-Hacid_dh"/>
    <property type="match status" value="1"/>
</dbReference>
<keyword evidence="3" id="KW-0520">NAD</keyword>
<dbReference type="Proteomes" id="UP001589870">
    <property type="component" value="Unassembled WGS sequence"/>
</dbReference>
<evidence type="ECO:0000256" key="1">
    <source>
        <dbReference type="ARBA" id="ARBA00005854"/>
    </source>
</evidence>
<dbReference type="PANTHER" id="PTHR10996">
    <property type="entry name" value="2-HYDROXYACID DEHYDROGENASE-RELATED"/>
    <property type="match status" value="1"/>
</dbReference>
<evidence type="ECO:0000313" key="8">
    <source>
        <dbReference type="Proteomes" id="UP001589870"/>
    </source>
</evidence>
<dbReference type="SUPFAM" id="SSF51735">
    <property type="entry name" value="NAD(P)-binding Rossmann-fold domains"/>
    <property type="match status" value="1"/>
</dbReference>
<feature type="domain" description="D-isomer specific 2-hydroxyacid dehydrogenase catalytic" evidence="5">
    <location>
        <begin position="44"/>
        <end position="345"/>
    </location>
</feature>
<evidence type="ECO:0000256" key="2">
    <source>
        <dbReference type="ARBA" id="ARBA00023002"/>
    </source>
</evidence>
<accession>A0ABV6U2L1</accession>
<dbReference type="CDD" id="cd05198">
    <property type="entry name" value="formate_dh_like"/>
    <property type="match status" value="1"/>
</dbReference>
<dbReference type="InterPro" id="IPR036291">
    <property type="entry name" value="NAD(P)-bd_dom_sf"/>
</dbReference>
<comment type="caution">
    <text evidence="7">The sequence shown here is derived from an EMBL/GenBank/DDBJ whole genome shotgun (WGS) entry which is preliminary data.</text>
</comment>
<dbReference type="InterPro" id="IPR006139">
    <property type="entry name" value="D-isomer_2_OHA_DH_cat_dom"/>
</dbReference>
<dbReference type="EMBL" id="JBHMQT010000015">
    <property type="protein sequence ID" value="MFC0862692.1"/>
    <property type="molecule type" value="Genomic_DNA"/>
</dbReference>
<protein>
    <submittedName>
        <fullName evidence="7">2-hydroxyacid dehydrogenase</fullName>
    </submittedName>
</protein>
<dbReference type="InterPro" id="IPR006140">
    <property type="entry name" value="D-isomer_DH_NAD-bd"/>
</dbReference>
<name>A0ABV6U2L1_9ACTN</name>
<dbReference type="PANTHER" id="PTHR10996:SF178">
    <property type="entry name" value="2-HYDROXYACID DEHYDROGENASE YGL185C-RELATED"/>
    <property type="match status" value="1"/>
</dbReference>
<dbReference type="PROSITE" id="PS00671">
    <property type="entry name" value="D_2_HYDROXYACID_DH_3"/>
    <property type="match status" value="1"/>
</dbReference>
<keyword evidence="2 4" id="KW-0560">Oxidoreductase</keyword>
<keyword evidence="8" id="KW-1185">Reference proteome</keyword>
<dbReference type="Pfam" id="PF02826">
    <property type="entry name" value="2-Hacid_dh_C"/>
    <property type="match status" value="1"/>
</dbReference>